<evidence type="ECO:0000256" key="1">
    <source>
        <dbReference type="SAM" id="MobiDB-lite"/>
    </source>
</evidence>
<dbReference type="AlphaFoldDB" id="A0A6S7K869"/>
<dbReference type="PRINTS" id="PR01217">
    <property type="entry name" value="PRICHEXTENSN"/>
</dbReference>
<dbReference type="SMART" id="SM00355">
    <property type="entry name" value="ZnF_C2H2"/>
    <property type="match status" value="3"/>
</dbReference>
<evidence type="ECO:0000313" key="2">
    <source>
        <dbReference type="EMBL" id="CAB4023932.1"/>
    </source>
</evidence>
<feature type="compositionally biased region" description="Pro residues" evidence="1">
    <location>
        <begin position="296"/>
        <end position="311"/>
    </location>
</feature>
<reference evidence="2" key="1">
    <citation type="submission" date="2020-04" db="EMBL/GenBank/DDBJ databases">
        <authorList>
            <person name="Alioto T."/>
            <person name="Alioto T."/>
            <person name="Gomez Garrido J."/>
        </authorList>
    </citation>
    <scope>NUCLEOTIDE SEQUENCE</scope>
    <source>
        <strain evidence="2">A484AB</strain>
    </source>
</reference>
<feature type="region of interest" description="Disordered" evidence="1">
    <location>
        <begin position="221"/>
        <end position="311"/>
    </location>
</feature>
<dbReference type="EMBL" id="CACRXK020012755">
    <property type="protein sequence ID" value="CAB4023932.1"/>
    <property type="molecule type" value="Genomic_DNA"/>
</dbReference>
<dbReference type="Proteomes" id="UP001152795">
    <property type="component" value="Unassembled WGS sequence"/>
</dbReference>
<proteinExistence type="predicted"/>
<feature type="compositionally biased region" description="Pro residues" evidence="1">
    <location>
        <begin position="194"/>
        <end position="207"/>
    </location>
</feature>
<evidence type="ECO:0000313" key="3">
    <source>
        <dbReference type="Proteomes" id="UP001152795"/>
    </source>
</evidence>
<dbReference type="InterPro" id="IPR013087">
    <property type="entry name" value="Znf_C2H2_type"/>
</dbReference>
<comment type="caution">
    <text evidence="2">The sequence shown here is derived from an EMBL/GenBank/DDBJ whole genome shotgun (WGS) entry which is preliminary data.</text>
</comment>
<protein>
    <submittedName>
        <fullName evidence="2">---NA</fullName>
    </submittedName>
</protein>
<organism evidence="2 3">
    <name type="scientific">Paramuricea clavata</name>
    <name type="common">Red gorgonian</name>
    <name type="synonym">Violescent sea-whip</name>
    <dbReference type="NCBI Taxonomy" id="317549"/>
    <lineage>
        <taxon>Eukaryota</taxon>
        <taxon>Metazoa</taxon>
        <taxon>Cnidaria</taxon>
        <taxon>Anthozoa</taxon>
        <taxon>Octocorallia</taxon>
        <taxon>Malacalcyonacea</taxon>
        <taxon>Plexauridae</taxon>
        <taxon>Paramuricea</taxon>
    </lineage>
</organism>
<dbReference type="PROSITE" id="PS00028">
    <property type="entry name" value="ZINC_FINGER_C2H2_1"/>
    <property type="match status" value="1"/>
</dbReference>
<gene>
    <name evidence="2" type="ORF">PACLA_8A076822</name>
</gene>
<feature type="compositionally biased region" description="Low complexity" evidence="1">
    <location>
        <begin position="258"/>
        <end position="271"/>
    </location>
</feature>
<name>A0A6S7K869_PARCT</name>
<sequence length="311" mass="33711">MSSPLAHSPTLPGDQPSRERFSCGTCTKTFKNMITRHAHLMRYSHELNNVLEISVPFFLNLRKQVIKCPVCPFKAKQAKSPRSFVTHFSRHGNCYNLTIAYTCSVCMEVMTIDEVQDHLELHRSNHLPLTPTTSQPSEQASHDPVPTSPSTDDTLSTSATSSPPSSLPLSTPPPTSPASLDSQTLPDTQNPMSPSAPSPPSFSPPPETNAALIRRFLEACGNTPVPTAPSAPVNPSTPHPAIPPLMANIITTPTPNLPSTRQPSPRTTTQPPVLPRPRAADFFDLPPSIMEDLPEPNQPTTPPPRPQSLPC</sequence>
<feature type="compositionally biased region" description="Polar residues" evidence="1">
    <location>
        <begin position="130"/>
        <end position="139"/>
    </location>
</feature>
<accession>A0A6S7K869</accession>
<feature type="compositionally biased region" description="Low complexity" evidence="1">
    <location>
        <begin position="148"/>
        <end position="169"/>
    </location>
</feature>
<feature type="region of interest" description="Disordered" evidence="1">
    <location>
        <begin position="126"/>
        <end position="208"/>
    </location>
</feature>
<keyword evidence="3" id="KW-1185">Reference proteome</keyword>